<dbReference type="AlphaFoldDB" id="A0A1T5KTX8"/>
<feature type="transmembrane region" description="Helical" evidence="5">
    <location>
        <begin position="42"/>
        <end position="60"/>
    </location>
</feature>
<comment type="subcellular location">
    <subcellularLocation>
        <location evidence="1">Membrane</location>
        <topology evidence="1">Multi-pass membrane protein</topology>
    </subcellularLocation>
</comment>
<evidence type="ECO:0000256" key="4">
    <source>
        <dbReference type="ARBA" id="ARBA00023136"/>
    </source>
</evidence>
<evidence type="ECO:0000313" key="7">
    <source>
        <dbReference type="Proteomes" id="UP000190857"/>
    </source>
</evidence>
<dbReference type="CDD" id="cd16914">
    <property type="entry name" value="EcfT"/>
    <property type="match status" value="1"/>
</dbReference>
<accession>A0A1T5KTX8</accession>
<keyword evidence="2 5" id="KW-0812">Transmembrane</keyword>
<protein>
    <submittedName>
        <fullName evidence="6">Energy-coupling factor transport system permease protein</fullName>
    </submittedName>
</protein>
<feature type="transmembrane region" description="Helical" evidence="5">
    <location>
        <begin position="16"/>
        <end position="36"/>
    </location>
</feature>
<dbReference type="Proteomes" id="UP000190857">
    <property type="component" value="Unassembled WGS sequence"/>
</dbReference>
<keyword evidence="7" id="KW-1185">Reference proteome</keyword>
<evidence type="ECO:0000256" key="5">
    <source>
        <dbReference type="SAM" id="Phobius"/>
    </source>
</evidence>
<evidence type="ECO:0000313" key="6">
    <source>
        <dbReference type="EMBL" id="SKC67246.1"/>
    </source>
</evidence>
<name>A0A1T5KTX8_9MICO</name>
<evidence type="ECO:0000256" key="2">
    <source>
        <dbReference type="ARBA" id="ARBA00022692"/>
    </source>
</evidence>
<evidence type="ECO:0000256" key="1">
    <source>
        <dbReference type="ARBA" id="ARBA00004141"/>
    </source>
</evidence>
<dbReference type="EMBL" id="FUZP01000003">
    <property type="protein sequence ID" value="SKC67246.1"/>
    <property type="molecule type" value="Genomic_DNA"/>
</dbReference>
<dbReference type="PANTHER" id="PTHR33514">
    <property type="entry name" value="PROTEIN ABCI12, CHLOROPLASTIC"/>
    <property type="match status" value="1"/>
</dbReference>
<dbReference type="GO" id="GO:0005886">
    <property type="term" value="C:plasma membrane"/>
    <property type="evidence" value="ECO:0007669"/>
    <property type="project" value="TreeGrafter"/>
</dbReference>
<evidence type="ECO:0000256" key="3">
    <source>
        <dbReference type="ARBA" id="ARBA00022989"/>
    </source>
</evidence>
<gene>
    <name evidence="6" type="ORF">SAMN06309945_2492</name>
</gene>
<feature type="transmembrane region" description="Helical" evidence="5">
    <location>
        <begin position="258"/>
        <end position="275"/>
    </location>
</feature>
<keyword evidence="3 5" id="KW-1133">Transmembrane helix</keyword>
<dbReference type="InterPro" id="IPR003339">
    <property type="entry name" value="ABC/ECF_trnsptr_transmembrane"/>
</dbReference>
<dbReference type="Pfam" id="PF02361">
    <property type="entry name" value="CbiQ"/>
    <property type="match status" value="1"/>
</dbReference>
<sequence length="277" mass="30036">MTDPYRSFVRARPRHYLYALNPLAKLVAVLPAMAALLFTRDILTPLLFLMLALAVIVTGARIGRRTALLLGAALPVLIVVFALGFGAWTDPAAALRSTLLPEGLFGLPPDAVVVQVGDYRYTVAALGVGLATSLRLCSILTLSLIAGLTTAGPDLVRSLVQNLRVPYRFGYTALAAYRFVPRFGRDLEQLRAARRVRGAAARRGPAAWAARTVGMVVPLLAGGIRHAERMSFAMDSRAFGASRHRTERYSVPWRARDTAFVVILLLASLALFVVGQR</sequence>
<feature type="transmembrane region" description="Helical" evidence="5">
    <location>
        <begin position="67"/>
        <end position="88"/>
    </location>
</feature>
<feature type="transmembrane region" description="Helical" evidence="5">
    <location>
        <begin position="123"/>
        <end position="148"/>
    </location>
</feature>
<keyword evidence="4 5" id="KW-0472">Membrane</keyword>
<organism evidence="6 7">
    <name type="scientific">Okibacterium fritillariae</name>
    <dbReference type="NCBI Taxonomy" id="123320"/>
    <lineage>
        <taxon>Bacteria</taxon>
        <taxon>Bacillati</taxon>
        <taxon>Actinomycetota</taxon>
        <taxon>Actinomycetes</taxon>
        <taxon>Micrococcales</taxon>
        <taxon>Microbacteriaceae</taxon>
        <taxon>Okibacterium</taxon>
    </lineage>
</organism>
<dbReference type="STRING" id="123320.SAMN06309945_2492"/>
<reference evidence="6 7" key="1">
    <citation type="submission" date="2017-02" db="EMBL/GenBank/DDBJ databases">
        <authorList>
            <person name="Peterson S.W."/>
        </authorList>
    </citation>
    <scope>NUCLEOTIDE SEQUENCE [LARGE SCALE GENOMIC DNA]</scope>
    <source>
        <strain evidence="6 7">VKM Ac-2059</strain>
    </source>
</reference>
<proteinExistence type="predicted"/>
<dbReference type="PANTHER" id="PTHR33514:SF13">
    <property type="entry name" value="PROTEIN ABCI12, CHLOROPLASTIC"/>
    <property type="match status" value="1"/>
</dbReference>
<dbReference type="RefSeq" id="WP_234991216.1">
    <property type="nucleotide sequence ID" value="NZ_FUZP01000003.1"/>
</dbReference>